<name>A0A1J1I8I2_9DIPT</name>
<gene>
    <name evidence="2" type="ORF">CLUMA_CG009951</name>
</gene>
<feature type="compositionally biased region" description="Low complexity" evidence="1">
    <location>
        <begin position="13"/>
        <end position="27"/>
    </location>
</feature>
<dbReference type="OrthoDB" id="433501at2759"/>
<dbReference type="Proteomes" id="UP000183832">
    <property type="component" value="Unassembled WGS sequence"/>
</dbReference>
<dbReference type="InterPro" id="IPR040091">
    <property type="entry name" value="LRRC56"/>
</dbReference>
<feature type="compositionally biased region" description="Low complexity" evidence="1">
    <location>
        <begin position="35"/>
        <end position="51"/>
    </location>
</feature>
<dbReference type="InterPro" id="IPR032675">
    <property type="entry name" value="LRR_dom_sf"/>
</dbReference>
<dbReference type="STRING" id="568069.A0A1J1I8I2"/>
<feature type="region of interest" description="Disordered" evidence="1">
    <location>
        <begin position="1"/>
        <end position="58"/>
    </location>
</feature>
<evidence type="ECO:0000313" key="2">
    <source>
        <dbReference type="EMBL" id="CRK96597.1"/>
    </source>
</evidence>
<evidence type="ECO:0000313" key="3">
    <source>
        <dbReference type="Proteomes" id="UP000183832"/>
    </source>
</evidence>
<organism evidence="2 3">
    <name type="scientific">Clunio marinus</name>
    <dbReference type="NCBI Taxonomy" id="568069"/>
    <lineage>
        <taxon>Eukaryota</taxon>
        <taxon>Metazoa</taxon>
        <taxon>Ecdysozoa</taxon>
        <taxon>Arthropoda</taxon>
        <taxon>Hexapoda</taxon>
        <taxon>Insecta</taxon>
        <taxon>Pterygota</taxon>
        <taxon>Neoptera</taxon>
        <taxon>Endopterygota</taxon>
        <taxon>Diptera</taxon>
        <taxon>Nematocera</taxon>
        <taxon>Chironomoidea</taxon>
        <taxon>Chironomidae</taxon>
        <taxon>Clunio</taxon>
    </lineage>
</organism>
<sequence length="410" mass="46201">MPSLEIPEEIQRPLGSPSNSSLSSNSSDVLLVRITNSQSESSVSSETTNTQDDNSIESNFIDVNNRNFHSRQTVEVERMTYQPIKLPTEPTLEELLRQVTGGGEIQEIQQIKLRIISPAISLHRLPYFMPRLRGLNLEGSMLFSLRDLGCDLTSLVYLNISRCGLKSLDGTNGLSNLIELVADFNLIEDAGPCSNLTSISKLSLISNKIKDFQGVMFLGFCNQLRVLDLENNLVNQKINYRDVVQQNIPSLIYLDKIPYREIDEETKRELLRSEYQPENNGTVRRNLQLRINESIDKESSENLPLVTHISITKRPATADAIKPKYDVSVGEPVCGSIITKARKSRKLKTAWGDSCSSSSFSSSDSSTHGTPVIKRSTTLLEENEESCETLLENSRLWRERSKETRERFNK</sequence>
<proteinExistence type="predicted"/>
<dbReference type="AlphaFoldDB" id="A0A1J1I8I2"/>
<dbReference type="EMBL" id="CVRI01000044">
    <property type="protein sequence ID" value="CRK96597.1"/>
    <property type="molecule type" value="Genomic_DNA"/>
</dbReference>
<dbReference type="SUPFAM" id="SSF52058">
    <property type="entry name" value="L domain-like"/>
    <property type="match status" value="1"/>
</dbReference>
<feature type="compositionally biased region" description="Low complexity" evidence="1">
    <location>
        <begin position="354"/>
        <end position="366"/>
    </location>
</feature>
<dbReference type="PANTHER" id="PTHR22708:SF0">
    <property type="entry name" value="LEUCINE-RICH REPEAT-CONTAINING PROTEIN 56"/>
    <property type="match status" value="1"/>
</dbReference>
<protein>
    <submittedName>
        <fullName evidence="2">CLUMA_CG009951, isoform A</fullName>
    </submittedName>
</protein>
<feature type="region of interest" description="Disordered" evidence="1">
    <location>
        <begin position="351"/>
        <end position="386"/>
    </location>
</feature>
<reference evidence="2 3" key="1">
    <citation type="submission" date="2015-04" db="EMBL/GenBank/DDBJ databases">
        <authorList>
            <person name="Syromyatnikov M.Y."/>
            <person name="Popov V.N."/>
        </authorList>
    </citation>
    <scope>NUCLEOTIDE SEQUENCE [LARGE SCALE GENOMIC DNA]</scope>
</reference>
<keyword evidence="3" id="KW-1185">Reference proteome</keyword>
<accession>A0A1J1I8I2</accession>
<dbReference type="Gene3D" id="3.80.10.10">
    <property type="entry name" value="Ribonuclease Inhibitor"/>
    <property type="match status" value="1"/>
</dbReference>
<evidence type="ECO:0000256" key="1">
    <source>
        <dbReference type="SAM" id="MobiDB-lite"/>
    </source>
</evidence>
<dbReference type="PANTHER" id="PTHR22708">
    <property type="entry name" value="LEUCINE-RICH REPEAT-CONTAINING PROTEIN 56"/>
    <property type="match status" value="1"/>
</dbReference>